<organism evidence="3 4">
    <name type="scientific">Luteimonas gilva</name>
    <dbReference type="NCBI Taxonomy" id="2572684"/>
    <lineage>
        <taxon>Bacteria</taxon>
        <taxon>Pseudomonadati</taxon>
        <taxon>Pseudomonadota</taxon>
        <taxon>Gammaproteobacteria</taxon>
        <taxon>Lysobacterales</taxon>
        <taxon>Lysobacteraceae</taxon>
        <taxon>Luteimonas</taxon>
    </lineage>
</organism>
<feature type="signal peptide" evidence="1">
    <location>
        <begin position="1"/>
        <end position="21"/>
    </location>
</feature>
<feature type="domain" description="DUF4440" evidence="2">
    <location>
        <begin position="34"/>
        <end position="137"/>
    </location>
</feature>
<evidence type="ECO:0000313" key="3">
    <source>
        <dbReference type="EMBL" id="TKR31052.1"/>
    </source>
</evidence>
<proteinExistence type="predicted"/>
<dbReference type="AlphaFoldDB" id="A0A4U5JMZ5"/>
<evidence type="ECO:0000256" key="1">
    <source>
        <dbReference type="SAM" id="SignalP"/>
    </source>
</evidence>
<sequence length="146" mass="16208">MKSPLWLLCIASALAVGDAQARDPAQDKADLLHAEAALCLGSEQSDVQSKHEYMDETFIATSSRNEITGFADSIREAESRDPVYTEFRNHDQDVRLYGDAAVIVGITTVRGRSGNTAFSGDYRYTDTWIRRDGHWKLAASHSTKLK</sequence>
<dbReference type="Proteomes" id="UP000308707">
    <property type="component" value="Unassembled WGS sequence"/>
</dbReference>
<name>A0A4U5JMZ5_9GAMM</name>
<keyword evidence="1" id="KW-0732">Signal</keyword>
<comment type="caution">
    <text evidence="3">The sequence shown here is derived from an EMBL/GenBank/DDBJ whole genome shotgun (WGS) entry which is preliminary data.</text>
</comment>
<feature type="chain" id="PRO_5020668077" evidence="1">
    <location>
        <begin position="22"/>
        <end position="146"/>
    </location>
</feature>
<evidence type="ECO:0000259" key="2">
    <source>
        <dbReference type="Pfam" id="PF14534"/>
    </source>
</evidence>
<dbReference type="Pfam" id="PF14534">
    <property type="entry name" value="DUF4440"/>
    <property type="match status" value="1"/>
</dbReference>
<evidence type="ECO:0000313" key="4">
    <source>
        <dbReference type="Proteomes" id="UP000308707"/>
    </source>
</evidence>
<reference evidence="3 4" key="1">
    <citation type="submission" date="2019-04" db="EMBL/GenBank/DDBJ databases">
        <title>Reference strain of H23.</title>
        <authorList>
            <person name="Luo X."/>
        </authorList>
    </citation>
    <scope>NUCLEOTIDE SEQUENCE [LARGE SCALE GENOMIC DNA]</scope>
    <source>
        <strain evidence="3 4">H23</strain>
    </source>
</reference>
<dbReference type="SUPFAM" id="SSF54427">
    <property type="entry name" value="NTF2-like"/>
    <property type="match status" value="1"/>
</dbReference>
<dbReference type="RefSeq" id="WP_137267482.1">
    <property type="nucleotide sequence ID" value="NZ_SZUA01000002.1"/>
</dbReference>
<dbReference type="Gene3D" id="3.10.450.50">
    <property type="match status" value="1"/>
</dbReference>
<dbReference type="OrthoDB" id="5956292at2"/>
<accession>A0A4U5JMZ5</accession>
<gene>
    <name evidence="3" type="ORF">FCE95_13375</name>
</gene>
<dbReference type="InterPro" id="IPR027843">
    <property type="entry name" value="DUF4440"/>
</dbReference>
<dbReference type="InterPro" id="IPR032710">
    <property type="entry name" value="NTF2-like_dom_sf"/>
</dbReference>
<keyword evidence="4" id="KW-1185">Reference proteome</keyword>
<protein>
    <submittedName>
        <fullName evidence="3">Nuclear transport factor 2 family protein</fullName>
    </submittedName>
</protein>
<dbReference type="EMBL" id="SZUA01000002">
    <property type="protein sequence ID" value="TKR31052.1"/>
    <property type="molecule type" value="Genomic_DNA"/>
</dbReference>